<name>A0A518B3T7_9BACT</name>
<evidence type="ECO:0000256" key="3">
    <source>
        <dbReference type="ARBA" id="ARBA00022801"/>
    </source>
</evidence>
<dbReference type="Proteomes" id="UP000317093">
    <property type="component" value="Chromosome"/>
</dbReference>
<dbReference type="EMBL" id="CP036279">
    <property type="protein sequence ID" value="QDU61653.1"/>
    <property type="molecule type" value="Genomic_DNA"/>
</dbReference>
<protein>
    <submittedName>
        <fullName evidence="7">Arylsulfatase</fullName>
        <ecNumber evidence="7">3.1.6.1</ecNumber>
    </submittedName>
</protein>
<dbReference type="RefSeq" id="WP_145258218.1">
    <property type="nucleotide sequence ID" value="NZ_CP036279.1"/>
</dbReference>
<dbReference type="InterPro" id="IPR000917">
    <property type="entry name" value="Sulfatase_N"/>
</dbReference>
<dbReference type="Gene3D" id="3.40.720.10">
    <property type="entry name" value="Alkaline Phosphatase, subunit A"/>
    <property type="match status" value="1"/>
</dbReference>
<dbReference type="OrthoDB" id="9762324at2"/>
<dbReference type="GO" id="GO:0004065">
    <property type="term" value="F:arylsulfatase activity"/>
    <property type="evidence" value="ECO:0007669"/>
    <property type="project" value="UniProtKB-EC"/>
</dbReference>
<dbReference type="PROSITE" id="PS00523">
    <property type="entry name" value="SULFATASE_1"/>
    <property type="match status" value="1"/>
</dbReference>
<evidence type="ECO:0000256" key="4">
    <source>
        <dbReference type="ARBA" id="ARBA00022837"/>
    </source>
</evidence>
<accession>A0A518B3T7</accession>
<dbReference type="CDD" id="cd16027">
    <property type="entry name" value="SGSH"/>
    <property type="match status" value="1"/>
</dbReference>
<feature type="region of interest" description="Disordered" evidence="5">
    <location>
        <begin position="441"/>
        <end position="460"/>
    </location>
</feature>
<evidence type="ECO:0000256" key="2">
    <source>
        <dbReference type="ARBA" id="ARBA00022723"/>
    </source>
</evidence>
<keyword evidence="4" id="KW-0106">Calcium</keyword>
<reference evidence="7 8" key="1">
    <citation type="submission" date="2019-02" db="EMBL/GenBank/DDBJ databases">
        <title>Deep-cultivation of Planctomycetes and their phenomic and genomic characterization uncovers novel biology.</title>
        <authorList>
            <person name="Wiegand S."/>
            <person name="Jogler M."/>
            <person name="Boedeker C."/>
            <person name="Pinto D."/>
            <person name="Vollmers J."/>
            <person name="Rivas-Marin E."/>
            <person name="Kohn T."/>
            <person name="Peeters S.H."/>
            <person name="Heuer A."/>
            <person name="Rast P."/>
            <person name="Oberbeckmann S."/>
            <person name="Bunk B."/>
            <person name="Jeske O."/>
            <person name="Meyerdierks A."/>
            <person name="Storesund J.E."/>
            <person name="Kallscheuer N."/>
            <person name="Luecker S."/>
            <person name="Lage O.M."/>
            <person name="Pohl T."/>
            <person name="Merkel B.J."/>
            <person name="Hornburger P."/>
            <person name="Mueller R.-W."/>
            <person name="Bruemmer F."/>
            <person name="Labrenz M."/>
            <person name="Spormann A.M."/>
            <person name="Op den Camp H."/>
            <person name="Overmann J."/>
            <person name="Amann R."/>
            <person name="Jetten M.S.M."/>
            <person name="Mascher T."/>
            <person name="Medema M.H."/>
            <person name="Devos D.P."/>
            <person name="Kaster A.-K."/>
            <person name="Ovreas L."/>
            <person name="Rohde M."/>
            <person name="Galperin M.Y."/>
            <person name="Jogler C."/>
        </authorList>
    </citation>
    <scope>NUCLEOTIDE SEQUENCE [LARGE SCALE GENOMIC DNA]</scope>
    <source>
        <strain evidence="7 8">Pan216</strain>
    </source>
</reference>
<evidence type="ECO:0000313" key="8">
    <source>
        <dbReference type="Proteomes" id="UP000317093"/>
    </source>
</evidence>
<dbReference type="SUPFAM" id="SSF53649">
    <property type="entry name" value="Alkaline phosphatase-like"/>
    <property type="match status" value="1"/>
</dbReference>
<organism evidence="7 8">
    <name type="scientific">Kolteria novifilia</name>
    <dbReference type="NCBI Taxonomy" id="2527975"/>
    <lineage>
        <taxon>Bacteria</taxon>
        <taxon>Pseudomonadati</taxon>
        <taxon>Planctomycetota</taxon>
        <taxon>Planctomycetia</taxon>
        <taxon>Kolteriales</taxon>
        <taxon>Kolteriaceae</taxon>
        <taxon>Kolteria</taxon>
    </lineage>
</organism>
<sequence length="460" mass="52083">MTPGAVLLLLACVVPTSEPTERPNFVLFIADDQAWNDSGAYGNSKIRTPTTDRLAREGMRFTNAFLTCSSCSPSRMSILTGRYPHATGAEELHKMLPKDQLCFSDVLREGGYDVAMIGKVHPKGAYDDHFDSVEKDVWHWKPTFDRLTKDKPFFLWIAFNDPHRPYQEGTISNPHQPSEVVVPPFLPDTEATRGDLALYYDEVARLDRLMGEMLAELDRKGLAENTLVLYISDNGRPFPRCKTTLFDSGIKTPFIVRWPKVVEPGTTCDALASTVDIAPTFVQLAGLSEPPSFQGVSFAPLLREPNAKIRDYVFADHDWHDFEDHQRAVRSQRYKYIRNEYTDVPLTPPADAVRSPTYQSMLELRAKGKLPAEQSQCFLQPRPRDELYDLNKDPYELRNVANDPEYASTLKGLRGRLDQYLEETGGDTSVQDRHPDVFDRVTGERTAPHFNTGKYESLGK</sequence>
<keyword evidence="2" id="KW-0479">Metal-binding</keyword>
<evidence type="ECO:0000313" key="7">
    <source>
        <dbReference type="EMBL" id="QDU61653.1"/>
    </source>
</evidence>
<dbReference type="InterPro" id="IPR017850">
    <property type="entry name" value="Alkaline_phosphatase_core_sf"/>
</dbReference>
<dbReference type="EC" id="3.1.6.1" evidence="7"/>
<gene>
    <name evidence="7" type="ORF">Pan216_25140</name>
</gene>
<dbReference type="KEGG" id="knv:Pan216_25140"/>
<dbReference type="PANTHER" id="PTHR42693:SF53">
    <property type="entry name" value="ENDO-4-O-SULFATASE"/>
    <property type="match status" value="1"/>
</dbReference>
<evidence type="ECO:0000256" key="5">
    <source>
        <dbReference type="SAM" id="MobiDB-lite"/>
    </source>
</evidence>
<evidence type="ECO:0000259" key="6">
    <source>
        <dbReference type="Pfam" id="PF00884"/>
    </source>
</evidence>
<dbReference type="GO" id="GO:0046872">
    <property type="term" value="F:metal ion binding"/>
    <property type="evidence" value="ECO:0007669"/>
    <property type="project" value="UniProtKB-KW"/>
</dbReference>
<proteinExistence type="inferred from homology"/>
<dbReference type="InterPro" id="IPR050738">
    <property type="entry name" value="Sulfatase"/>
</dbReference>
<dbReference type="Pfam" id="PF00884">
    <property type="entry name" value="Sulfatase"/>
    <property type="match status" value="1"/>
</dbReference>
<dbReference type="AlphaFoldDB" id="A0A518B3T7"/>
<dbReference type="InterPro" id="IPR024607">
    <property type="entry name" value="Sulfatase_CS"/>
</dbReference>
<evidence type="ECO:0000256" key="1">
    <source>
        <dbReference type="ARBA" id="ARBA00008779"/>
    </source>
</evidence>
<feature type="domain" description="Sulfatase N-terminal" evidence="6">
    <location>
        <begin position="23"/>
        <end position="286"/>
    </location>
</feature>
<comment type="similarity">
    <text evidence="1">Belongs to the sulfatase family.</text>
</comment>
<keyword evidence="3 7" id="KW-0378">Hydrolase</keyword>
<keyword evidence="8" id="KW-1185">Reference proteome</keyword>
<dbReference type="PANTHER" id="PTHR42693">
    <property type="entry name" value="ARYLSULFATASE FAMILY MEMBER"/>
    <property type="match status" value="1"/>
</dbReference>